<dbReference type="PANTHER" id="PTHR47504">
    <property type="entry name" value="RIGHT ORIGIN-BINDING PROTEIN"/>
    <property type="match status" value="1"/>
</dbReference>
<accession>A0ABU3VUD0</accession>
<dbReference type="SMART" id="SM00871">
    <property type="entry name" value="AraC_E_bind"/>
    <property type="match status" value="1"/>
</dbReference>
<dbReference type="InterPro" id="IPR009057">
    <property type="entry name" value="Homeodomain-like_sf"/>
</dbReference>
<dbReference type="InterPro" id="IPR029442">
    <property type="entry name" value="GyrI-like"/>
</dbReference>
<dbReference type="InterPro" id="IPR020449">
    <property type="entry name" value="Tscrpt_reg_AraC-type_HTH"/>
</dbReference>
<dbReference type="RefSeq" id="WP_316972742.1">
    <property type="nucleotide sequence ID" value="NZ_JAWIIJ010000002.1"/>
</dbReference>
<dbReference type="Gene3D" id="1.10.10.60">
    <property type="entry name" value="Homeodomain-like"/>
    <property type="match status" value="2"/>
</dbReference>
<comment type="caution">
    <text evidence="5">The sequence shown here is derived from an EMBL/GenBank/DDBJ whole genome shotgun (WGS) entry which is preliminary data.</text>
</comment>
<dbReference type="SMART" id="SM00342">
    <property type="entry name" value="HTH_ARAC"/>
    <property type="match status" value="1"/>
</dbReference>
<dbReference type="PROSITE" id="PS01124">
    <property type="entry name" value="HTH_ARAC_FAMILY_2"/>
    <property type="match status" value="1"/>
</dbReference>
<dbReference type="PRINTS" id="PR00032">
    <property type="entry name" value="HTHARAC"/>
</dbReference>
<protein>
    <submittedName>
        <fullName evidence="5">AraC family transcriptional regulator</fullName>
    </submittedName>
</protein>
<dbReference type="InterPro" id="IPR018060">
    <property type="entry name" value="HTH_AraC"/>
</dbReference>
<dbReference type="Proteomes" id="UP001269819">
    <property type="component" value="Unassembled WGS sequence"/>
</dbReference>
<dbReference type="InterPro" id="IPR011256">
    <property type="entry name" value="Reg_factor_effector_dom_sf"/>
</dbReference>
<reference evidence="5 6" key="1">
    <citation type="submission" date="2023-10" db="EMBL/GenBank/DDBJ databases">
        <title>Characteristics and mechanism of a salt-tolerant marine origin heterotrophic nitrifying- aerobic denitrifying bacteria Marinobacter xestospongiae HN1.</title>
        <authorList>
            <person name="Qi R."/>
        </authorList>
    </citation>
    <scope>NUCLEOTIDE SEQUENCE [LARGE SCALE GENOMIC DNA]</scope>
    <source>
        <strain evidence="5 6">HN1</strain>
    </source>
</reference>
<dbReference type="PANTHER" id="PTHR47504:SF5">
    <property type="entry name" value="RIGHT ORIGIN-BINDING PROTEIN"/>
    <property type="match status" value="1"/>
</dbReference>
<keyword evidence="6" id="KW-1185">Reference proteome</keyword>
<dbReference type="SUPFAM" id="SSF55136">
    <property type="entry name" value="Probable bacterial effector-binding domain"/>
    <property type="match status" value="1"/>
</dbReference>
<evidence type="ECO:0000256" key="1">
    <source>
        <dbReference type="ARBA" id="ARBA00023015"/>
    </source>
</evidence>
<proteinExistence type="predicted"/>
<keyword evidence="2" id="KW-0238">DNA-binding</keyword>
<dbReference type="Gene3D" id="3.20.80.10">
    <property type="entry name" value="Regulatory factor, effector binding domain"/>
    <property type="match status" value="1"/>
</dbReference>
<sequence>MPQYARSDLQTPLSRIERVLDHIHRNLDQPLSVQALAALGGWSRWQFQRVFAAHTGLSVAQYVRELRLSRAAEALLSGTQRQLDIALACGFDSEISFSRSFRQMFGCSPGQYRKRGQRSGLRTPIHSRDLPLPPEELNPRMLQIRVETRPAFDVVGVCGQVSGLFADQPDFATKVPALWQQLLAKVERPSDRPLIGVMDISEAADSGASFPYWATVEADGLEPPPHLPRLTVPAQEYAVIPFQGPLPALEKTLEWFIHYWLPSSGYRGRYGFDLEVYHPEFTMDQSTTRMEYWVPVEPER</sequence>
<dbReference type="InterPro" id="IPR050959">
    <property type="entry name" value="MarA-like"/>
</dbReference>
<dbReference type="Pfam" id="PF06445">
    <property type="entry name" value="GyrI-like"/>
    <property type="match status" value="1"/>
</dbReference>
<feature type="domain" description="HTH araC/xylS-type" evidence="4">
    <location>
        <begin position="17"/>
        <end position="115"/>
    </location>
</feature>
<gene>
    <name evidence="5" type="ORF">RYS15_04240</name>
</gene>
<keyword evidence="1" id="KW-0805">Transcription regulation</keyword>
<dbReference type="InterPro" id="IPR010499">
    <property type="entry name" value="AraC_E-bd"/>
</dbReference>
<dbReference type="Pfam" id="PF12833">
    <property type="entry name" value="HTH_18"/>
    <property type="match status" value="1"/>
</dbReference>
<organism evidence="5 6">
    <name type="scientific">Marinobacter xestospongiae</name>
    <dbReference type="NCBI Taxonomy" id="994319"/>
    <lineage>
        <taxon>Bacteria</taxon>
        <taxon>Pseudomonadati</taxon>
        <taxon>Pseudomonadota</taxon>
        <taxon>Gammaproteobacteria</taxon>
        <taxon>Pseudomonadales</taxon>
        <taxon>Marinobacteraceae</taxon>
        <taxon>Marinobacter</taxon>
    </lineage>
</organism>
<dbReference type="EMBL" id="JAWIIJ010000002">
    <property type="protein sequence ID" value="MDV2077875.1"/>
    <property type="molecule type" value="Genomic_DNA"/>
</dbReference>
<keyword evidence="3" id="KW-0804">Transcription</keyword>
<name>A0ABU3VUD0_9GAMM</name>
<evidence type="ECO:0000259" key="4">
    <source>
        <dbReference type="PROSITE" id="PS01124"/>
    </source>
</evidence>
<evidence type="ECO:0000256" key="3">
    <source>
        <dbReference type="ARBA" id="ARBA00023163"/>
    </source>
</evidence>
<evidence type="ECO:0000313" key="5">
    <source>
        <dbReference type="EMBL" id="MDV2077875.1"/>
    </source>
</evidence>
<dbReference type="SUPFAM" id="SSF46689">
    <property type="entry name" value="Homeodomain-like"/>
    <property type="match status" value="2"/>
</dbReference>
<evidence type="ECO:0000313" key="6">
    <source>
        <dbReference type="Proteomes" id="UP001269819"/>
    </source>
</evidence>
<evidence type="ECO:0000256" key="2">
    <source>
        <dbReference type="ARBA" id="ARBA00023125"/>
    </source>
</evidence>